<dbReference type="Pfam" id="PF03807">
    <property type="entry name" value="F420_oxidored"/>
    <property type="match status" value="1"/>
</dbReference>
<dbReference type="SUPFAM" id="SSF51735">
    <property type="entry name" value="NAD(P)-binding Rossmann-fold domains"/>
    <property type="match status" value="1"/>
</dbReference>
<evidence type="ECO:0000256" key="1">
    <source>
        <dbReference type="ARBA" id="ARBA00023002"/>
    </source>
</evidence>
<proteinExistence type="predicted"/>
<reference evidence="3" key="1">
    <citation type="submission" date="2016-11" db="EMBL/GenBank/DDBJ databases">
        <authorList>
            <person name="Jaros S."/>
            <person name="Januszkiewicz K."/>
            <person name="Wedrychowicz H."/>
        </authorList>
    </citation>
    <scope>NUCLEOTIDE SEQUENCE [LARGE SCALE GENOMIC DNA]</scope>
    <source>
        <strain evidence="3">Y48</strain>
    </source>
</reference>
<dbReference type="EMBL" id="CP018082">
    <property type="protein sequence ID" value="APE34897.1"/>
    <property type="molecule type" value="Genomic_DNA"/>
</dbReference>
<name>A0A1J0VSA0_9NOCA</name>
<dbReference type="OrthoDB" id="1523398at2"/>
<dbReference type="Gene3D" id="3.40.50.720">
    <property type="entry name" value="NAD(P)-binding Rossmann-like Domain"/>
    <property type="match status" value="1"/>
</dbReference>
<dbReference type="InterPro" id="IPR036291">
    <property type="entry name" value="NAD(P)-bd_dom_sf"/>
</dbReference>
<keyword evidence="1" id="KW-0560">Oxidoreductase</keyword>
<dbReference type="RefSeq" id="WP_071928081.1">
    <property type="nucleotide sequence ID" value="NZ_CP018082.1"/>
</dbReference>
<evidence type="ECO:0000313" key="3">
    <source>
        <dbReference type="EMBL" id="APE34897.1"/>
    </source>
</evidence>
<dbReference type="InterPro" id="IPR028939">
    <property type="entry name" value="P5C_Rdtase_cat_N"/>
</dbReference>
<organism evidence="3 4">
    <name type="scientific">Nocardia mangyaensis</name>
    <dbReference type="NCBI Taxonomy" id="2213200"/>
    <lineage>
        <taxon>Bacteria</taxon>
        <taxon>Bacillati</taxon>
        <taxon>Actinomycetota</taxon>
        <taxon>Actinomycetes</taxon>
        <taxon>Mycobacteriales</taxon>
        <taxon>Nocardiaceae</taxon>
        <taxon>Nocardia</taxon>
    </lineage>
</organism>
<protein>
    <submittedName>
        <fullName evidence="3">NADP oxidoreductase</fullName>
    </submittedName>
</protein>
<dbReference type="Proteomes" id="UP000183810">
    <property type="component" value="Chromosome"/>
</dbReference>
<accession>A0A1J0VSA0</accession>
<dbReference type="GO" id="GO:0016491">
    <property type="term" value="F:oxidoreductase activity"/>
    <property type="evidence" value="ECO:0007669"/>
    <property type="project" value="UniProtKB-KW"/>
</dbReference>
<sequence>MKVSVIGAGAIGGNIARLLSEAGHDVLIADARGPESVDSAVTAAGAHPVELTAATKERDVVILAIPFGVQPKLKELVETAPESTVVVDTSNYYPTLNGHIPAVVDGQVESLWSQEQLGRPIVKAWNAALAETQRSKGKPAGSADRIAIPVAGDSAEARATVMALVDDTGFDAYDAGLLAQSWRQQPGTPAYCTELGMEDLGRALAAAEKDRAPATRDRLMAHFGSLAAMPSHEETVATNRAAHQ</sequence>
<gene>
    <name evidence="3" type="ORF">BOX37_14135</name>
</gene>
<feature type="domain" description="Pyrroline-5-carboxylate reductase catalytic N-terminal" evidence="2">
    <location>
        <begin position="2"/>
        <end position="92"/>
    </location>
</feature>
<evidence type="ECO:0000313" key="4">
    <source>
        <dbReference type="Proteomes" id="UP000183810"/>
    </source>
</evidence>
<dbReference type="PANTHER" id="PTHR14239">
    <property type="entry name" value="DUDULIN-RELATED"/>
    <property type="match status" value="1"/>
</dbReference>
<keyword evidence="4" id="KW-1185">Reference proteome</keyword>
<evidence type="ECO:0000259" key="2">
    <source>
        <dbReference type="Pfam" id="PF03807"/>
    </source>
</evidence>
<dbReference type="InterPro" id="IPR051267">
    <property type="entry name" value="STEAP_metalloreductase"/>
</dbReference>
<dbReference type="KEGG" id="nsl:BOX37_14135"/>
<dbReference type="AlphaFoldDB" id="A0A1J0VSA0"/>